<protein>
    <submittedName>
        <fullName evidence="1">Uncharacterized protein</fullName>
    </submittedName>
</protein>
<dbReference type="Proteomes" id="UP000004814">
    <property type="component" value="Unassembled WGS sequence"/>
</dbReference>
<reference evidence="1 2" key="1">
    <citation type="submission" date="2008-03" db="EMBL/GenBank/DDBJ databases">
        <title>Sequencing of the draft genome and assembly of Burkholderia ambifaria MEX-5.</title>
        <authorList>
            <consortium name="US DOE Joint Genome Institute (JGI-PGF)"/>
            <person name="Copeland A."/>
            <person name="Lucas S."/>
            <person name="Lapidus A."/>
            <person name="Glavina del Rio T."/>
            <person name="Dalin E."/>
            <person name="Tice H."/>
            <person name="Bruce D."/>
            <person name="Goodwin L."/>
            <person name="Pitluck S."/>
            <person name="Larimer F."/>
            <person name="Land M.L."/>
            <person name="Hauser L."/>
            <person name="Tiedje J."/>
            <person name="Richardson P."/>
        </authorList>
    </citation>
    <scope>NUCLEOTIDE SEQUENCE [LARGE SCALE GENOMIC DNA]</scope>
    <source>
        <strain evidence="1 2">MEX-5</strain>
    </source>
</reference>
<evidence type="ECO:0000313" key="2">
    <source>
        <dbReference type="Proteomes" id="UP000004814"/>
    </source>
</evidence>
<accession>B1TBC4</accession>
<evidence type="ECO:0000313" key="1">
    <source>
        <dbReference type="EMBL" id="EDT39148.1"/>
    </source>
</evidence>
<name>B1TBC4_9BURK</name>
<sequence length="201" mass="20579">MVRGGSLGRNVGAIAADAVASTIGNMVVEQVQAASVGSTTWRTQDAIAAVSGQILPGGLGGVGSGFVASESTYSNAALLYGAYGGLVDTTPTTYSSASTLYGPGMGVPAAPTPLAGEPFHVRLGELNPGVQVADASDLFGRLAQNSSARTDAMMSAYQLPRLDPQAGQPKLVPIDAPLHARVRTLHSCDSWRRRARSRLAG</sequence>
<comment type="caution">
    <text evidence="1">The sequence shown here is derived from an EMBL/GenBank/DDBJ whole genome shotgun (WGS) entry which is preliminary data.</text>
</comment>
<organism evidence="1 2">
    <name type="scientific">Burkholderia ambifaria MEX-5</name>
    <dbReference type="NCBI Taxonomy" id="396597"/>
    <lineage>
        <taxon>Bacteria</taxon>
        <taxon>Pseudomonadati</taxon>
        <taxon>Pseudomonadota</taxon>
        <taxon>Betaproteobacteria</taxon>
        <taxon>Burkholderiales</taxon>
        <taxon>Burkholderiaceae</taxon>
        <taxon>Burkholderia</taxon>
        <taxon>Burkholderia cepacia complex</taxon>
    </lineage>
</organism>
<dbReference type="AlphaFoldDB" id="B1TBC4"/>
<dbReference type="PATRIC" id="fig|396597.7.peg.2608"/>
<proteinExistence type="predicted"/>
<dbReference type="RefSeq" id="WP_006760891.1">
    <property type="nucleotide sequence ID" value="NZ_ABLK01000215.1"/>
</dbReference>
<gene>
    <name evidence="1" type="ORF">BamMEX5DRAFT_5090</name>
</gene>
<dbReference type="EMBL" id="ABLK01000215">
    <property type="protein sequence ID" value="EDT39148.1"/>
    <property type="molecule type" value="Genomic_DNA"/>
</dbReference>